<evidence type="ECO:0000256" key="2">
    <source>
        <dbReference type="SAM" id="SignalP"/>
    </source>
</evidence>
<dbReference type="AlphaFoldDB" id="A0A3S8U4Z3"/>
<name>A0A3S8U4Z3_9RHOB</name>
<dbReference type="EMBL" id="CP034328">
    <property type="protein sequence ID" value="AZL58625.1"/>
    <property type="molecule type" value="Genomic_DNA"/>
</dbReference>
<dbReference type="KEGG" id="taw:EI545_07115"/>
<feature type="chain" id="PRO_5019459103" description="SPOR domain-containing protein" evidence="2">
    <location>
        <begin position="22"/>
        <end position="86"/>
    </location>
</feature>
<feature type="region of interest" description="Disordered" evidence="1">
    <location>
        <begin position="66"/>
        <end position="86"/>
    </location>
</feature>
<feature type="signal peptide" evidence="2">
    <location>
        <begin position="1"/>
        <end position="21"/>
    </location>
</feature>
<evidence type="ECO:0000256" key="1">
    <source>
        <dbReference type="SAM" id="MobiDB-lite"/>
    </source>
</evidence>
<dbReference type="Proteomes" id="UP000282002">
    <property type="component" value="Chromosome"/>
</dbReference>
<protein>
    <recommendedName>
        <fullName evidence="5">SPOR domain-containing protein</fullName>
    </recommendedName>
</protein>
<sequence>MGAVTRGMALALMLTAMPVQARALTEPAELPPPEYRGQQYVDSKGCLFMRAGPPGQTIWIPRVTRDGTPLCGNPPSGDRVPIADEG</sequence>
<keyword evidence="2" id="KW-0732">Signal</keyword>
<evidence type="ECO:0000313" key="4">
    <source>
        <dbReference type="Proteomes" id="UP000282002"/>
    </source>
</evidence>
<accession>A0A3S8U4Z3</accession>
<gene>
    <name evidence="3" type="ORF">EI545_07115</name>
</gene>
<dbReference type="RefSeq" id="WP_125324826.1">
    <property type="nucleotide sequence ID" value="NZ_CP034328.1"/>
</dbReference>
<dbReference type="OrthoDB" id="7843142at2"/>
<keyword evidence="4" id="KW-1185">Reference proteome</keyword>
<reference evidence="3 4" key="1">
    <citation type="submission" date="2018-12" db="EMBL/GenBank/DDBJ databases">
        <title>Complete genome sequencing of Tabrizicola sp. K13M18.</title>
        <authorList>
            <person name="Bae J.-W."/>
        </authorList>
    </citation>
    <scope>NUCLEOTIDE SEQUENCE [LARGE SCALE GENOMIC DNA]</scope>
    <source>
        <strain evidence="3 4">K13M18</strain>
    </source>
</reference>
<proteinExistence type="predicted"/>
<evidence type="ECO:0000313" key="3">
    <source>
        <dbReference type="EMBL" id="AZL58625.1"/>
    </source>
</evidence>
<evidence type="ECO:0008006" key="5">
    <source>
        <dbReference type="Google" id="ProtNLM"/>
    </source>
</evidence>
<organism evidence="3 4">
    <name type="scientific">Tabrizicola piscis</name>
    <dbReference type="NCBI Taxonomy" id="2494374"/>
    <lineage>
        <taxon>Bacteria</taxon>
        <taxon>Pseudomonadati</taxon>
        <taxon>Pseudomonadota</taxon>
        <taxon>Alphaproteobacteria</taxon>
        <taxon>Rhodobacterales</taxon>
        <taxon>Paracoccaceae</taxon>
        <taxon>Tabrizicola</taxon>
    </lineage>
</organism>